<dbReference type="PATRIC" id="fig|740709.3.peg.1435"/>
<accession>K2L210</accession>
<sequence length="485" mass="55039">MRLSSILLMTCCLLSTPLLLLSKPAQASPWIEVDNGYLRQSLLTLANAGIIRAPVNTYPLPWRSIMADLDRVNVAQLSDDLRFAYRHVNHYLNLARGDSQTVLQLAAHSNDDSQTLLGFGDQYHEKARLTIKREIVTHQFAARLQVNRRNHPQEDDNNTTVDGSYVAGMLGQWVVSLDTLPLWWGPGQDSALLMSSNARPLPKIQLSQFRDKPIDFPVLSWLGPLNFTAFVGRMENAYPIDDSYLWGARLSFRPHPAVEIGLNQTEQFGGDKLTRMPGNNELVRESIDSNRLASADIRISLPAWHGNTAIYGEVATDNSDSLSSGNAWLAGTEWQLGSRDYHLTWFFEISDSQAKCVDSQSQAGNCFYEHEDYEQGYRRFGRAIGSTYDTDSKAHVMGLRWYDASGAGWSLKLRKINFNRDDSQPLLGGHPYYDRATERKQIDLSRRQPLFGGLLNISVQAYQEQDARQQYDTEYSAYAQWEWRF</sequence>
<dbReference type="Pfam" id="PF14052">
    <property type="entry name" value="Caps_assemb_Wzi"/>
    <property type="match status" value="1"/>
</dbReference>
<feature type="signal peptide" evidence="1">
    <location>
        <begin position="1"/>
        <end position="27"/>
    </location>
</feature>
<dbReference type="Proteomes" id="UP000014115">
    <property type="component" value="Unassembled WGS sequence"/>
</dbReference>
<dbReference type="InterPro" id="IPR038636">
    <property type="entry name" value="Wzi_sf"/>
</dbReference>
<protein>
    <recommendedName>
        <fullName evidence="4">Capsule assembly Wzi family protein</fullName>
    </recommendedName>
</protein>
<gene>
    <name evidence="2" type="ORF">A10D4_07056</name>
</gene>
<organism evidence="2 3">
    <name type="scientific">Idiomarina xiamenensis 10-D-4</name>
    <dbReference type="NCBI Taxonomy" id="740709"/>
    <lineage>
        <taxon>Bacteria</taxon>
        <taxon>Pseudomonadati</taxon>
        <taxon>Pseudomonadota</taxon>
        <taxon>Gammaproteobacteria</taxon>
        <taxon>Alteromonadales</taxon>
        <taxon>Idiomarinaceae</taxon>
        <taxon>Idiomarina</taxon>
    </lineage>
</organism>
<evidence type="ECO:0000313" key="2">
    <source>
        <dbReference type="EMBL" id="EKE83885.1"/>
    </source>
</evidence>
<proteinExistence type="predicted"/>
<dbReference type="eggNOG" id="ENOG502Z9E6">
    <property type="taxonomic scope" value="Bacteria"/>
</dbReference>
<dbReference type="STRING" id="740709.A10D4_07056"/>
<dbReference type="Gene3D" id="2.40.160.130">
    <property type="entry name" value="Capsule assembly protein Wzi"/>
    <property type="match status" value="1"/>
</dbReference>
<reference evidence="2 3" key="1">
    <citation type="journal article" date="2012" name="J. Bacteriol.">
        <title>Genome Sequence of Idiomarina xiamenensis Type Strain 10-D-4.</title>
        <authorList>
            <person name="Lai Q."/>
            <person name="Wang L."/>
            <person name="Wang W."/>
            <person name="Shao Z."/>
        </authorList>
    </citation>
    <scope>NUCLEOTIDE SEQUENCE [LARGE SCALE GENOMIC DNA]</scope>
    <source>
        <strain evidence="2 3">10-D-4</strain>
    </source>
</reference>
<keyword evidence="3" id="KW-1185">Reference proteome</keyword>
<comment type="caution">
    <text evidence="2">The sequence shown here is derived from an EMBL/GenBank/DDBJ whole genome shotgun (WGS) entry which is preliminary data.</text>
</comment>
<dbReference type="AlphaFoldDB" id="K2L210"/>
<evidence type="ECO:0000313" key="3">
    <source>
        <dbReference type="Proteomes" id="UP000014115"/>
    </source>
</evidence>
<dbReference type="InterPro" id="IPR026950">
    <property type="entry name" value="Caps_assemb_Wzi"/>
</dbReference>
<evidence type="ECO:0008006" key="4">
    <source>
        <dbReference type="Google" id="ProtNLM"/>
    </source>
</evidence>
<feature type="chain" id="PRO_5003860316" description="Capsule assembly Wzi family protein" evidence="1">
    <location>
        <begin position="28"/>
        <end position="485"/>
    </location>
</feature>
<keyword evidence="1" id="KW-0732">Signal</keyword>
<name>K2L210_9GAMM</name>
<dbReference type="EMBL" id="AMRG01000007">
    <property type="protein sequence ID" value="EKE83885.1"/>
    <property type="molecule type" value="Genomic_DNA"/>
</dbReference>
<evidence type="ECO:0000256" key="1">
    <source>
        <dbReference type="SAM" id="SignalP"/>
    </source>
</evidence>